<evidence type="ECO:0000313" key="4">
    <source>
        <dbReference type="EMBL" id="CAD6335853.1"/>
    </source>
</evidence>
<dbReference type="PANTHER" id="PTHR35918">
    <property type="entry name" value="OS06G0674800 PROTEIN"/>
    <property type="match status" value="1"/>
</dbReference>
<organism evidence="4 5">
    <name type="scientific">Miscanthus lutarioriparius</name>
    <dbReference type="NCBI Taxonomy" id="422564"/>
    <lineage>
        <taxon>Eukaryota</taxon>
        <taxon>Viridiplantae</taxon>
        <taxon>Streptophyta</taxon>
        <taxon>Embryophyta</taxon>
        <taxon>Tracheophyta</taxon>
        <taxon>Spermatophyta</taxon>
        <taxon>Magnoliopsida</taxon>
        <taxon>Liliopsida</taxon>
        <taxon>Poales</taxon>
        <taxon>Poaceae</taxon>
        <taxon>PACMAD clade</taxon>
        <taxon>Panicoideae</taxon>
        <taxon>Andropogonodae</taxon>
        <taxon>Andropogoneae</taxon>
        <taxon>Saccharinae</taxon>
        <taxon>Miscanthus</taxon>
    </lineage>
</organism>
<dbReference type="SMART" id="SM00225">
    <property type="entry name" value="BTB"/>
    <property type="match status" value="2"/>
</dbReference>
<dbReference type="PROSITE" id="PS50097">
    <property type="entry name" value="BTB"/>
    <property type="match status" value="2"/>
</dbReference>
<evidence type="ECO:0000259" key="3">
    <source>
        <dbReference type="PROSITE" id="PS50097"/>
    </source>
</evidence>
<dbReference type="InterPro" id="IPR059007">
    <property type="entry name" value="ARM_At1g04390"/>
</dbReference>
<dbReference type="Proteomes" id="UP000604825">
    <property type="component" value="Unassembled WGS sequence"/>
</dbReference>
<gene>
    <name evidence="4" type="ORF">NCGR_LOCUS59951</name>
</gene>
<accession>A0A811S4D2</accession>
<proteinExistence type="predicted"/>
<keyword evidence="5" id="KW-1185">Reference proteome</keyword>
<dbReference type="Pfam" id="PF00651">
    <property type="entry name" value="BTB"/>
    <property type="match status" value="2"/>
</dbReference>
<dbReference type="Gene3D" id="3.30.710.10">
    <property type="entry name" value="Potassium Channel Kv1.1, Chain A"/>
    <property type="match status" value="2"/>
</dbReference>
<dbReference type="CDD" id="cd18186">
    <property type="entry name" value="BTB_POZ_ZBTB_KLHL-like"/>
    <property type="match status" value="2"/>
</dbReference>
<dbReference type="InterPro" id="IPR016024">
    <property type="entry name" value="ARM-type_fold"/>
</dbReference>
<feature type="region of interest" description="Disordered" evidence="2">
    <location>
        <begin position="1"/>
        <end position="25"/>
    </location>
</feature>
<dbReference type="OrthoDB" id="418748at2759"/>
<dbReference type="SUPFAM" id="SSF48371">
    <property type="entry name" value="ARM repeat"/>
    <property type="match status" value="1"/>
</dbReference>
<comment type="pathway">
    <text evidence="1">Protein modification; protein ubiquitination.</text>
</comment>
<dbReference type="InterPro" id="IPR000210">
    <property type="entry name" value="BTB/POZ_dom"/>
</dbReference>
<evidence type="ECO:0000256" key="1">
    <source>
        <dbReference type="ARBA" id="ARBA00004906"/>
    </source>
</evidence>
<dbReference type="Pfam" id="PF26522">
    <property type="entry name" value="ARM_6"/>
    <property type="match status" value="1"/>
</dbReference>
<dbReference type="AlphaFoldDB" id="A0A811S4D2"/>
<dbReference type="SUPFAM" id="SSF54695">
    <property type="entry name" value="POZ domain"/>
    <property type="match status" value="2"/>
</dbReference>
<sequence length="973" mass="108050">MRPAFSASKPSPSGREKGRRKGASAAEQLLTGQALPLRTRLHDALALGLTKSDGHGAKKWQSTDAGVQSHVLKSVGAFVGCLSNELLKLPPIKSVMLCIYKHENTPKVFVYQELISDILVALEGNSVRQYPVMEIVSSLSCHLSANQLRIAVPCASALTCMLNSLVIARASTQAEIWEALEKTNAVASVISALQNYTEDAYTLNYLTEMISLLRSILWIWPSSRYHVWSNHNLMAKLAHYCLSAETTVSAKILKLYAALALCGNGAMVLLKNEELITKTGDLMGKSHPTATRIEALRLCQVFLRSSRGCDQLMTAHCQPIVQGITNAMSEIHEKTLVREGCRTALLALRYSGNHHRCFWSNAIDEVLYKILSGSCTSSHHAHQTLCHGELFNIDSKDIMNIHPYVWDILGYLAVHCDNEYLSIGKRQNSFLQGLISCACSLASDLTLKNSPMKLSKEEQEPALRAVLMMLLSPSQFIFSEASSKFLEAVVPLGNEYMNMLMSSLESNVTRNLTASFDCVKIMTNLMNIACLLIVQSNHSLNKRSAVDVLSSIIKECLHDHLYITRSNFASHLQFCFDGCSCCHLSEEWEGENIVFFYGLVVLFNLLKSDSFICFHCKRKKDGGVVCHECRDYCTEGLVGVLKHALCQNMSPGPKSYIAHILSLFGLCGFPSKLGGNMRNALCDNELVDLELLLADGESLSAHVAILSARCPKLLPSEKSFVHDGSVTDEWGKRSCYHVRVSDRVDSHALKKILEYAYTGLVTVDDAIVKPVKTLAKDIILEAQSNDKMECHHGSCQLSTPHIHSHKIVLSVSCDYLRALFQSGMHESFAEIIRVPVGWEALRILVQWFYSGELPRVPPDCRWKTLSTEEKLSILKSYAELSSLADFWFLDGVKEESLEVLTSCLNSSTNASLEFIGFAANLGQWELVEAAISSVAHLYPKLRDSGRLEQLDEDVLNMLRTEYVRYSQHCSASN</sequence>
<dbReference type="InterPro" id="IPR044953">
    <property type="entry name" value="At1g04390-like"/>
</dbReference>
<dbReference type="PANTHER" id="PTHR35918:SF1">
    <property type="entry name" value="BTB DOMAIN-CONTAINING PROTEIN"/>
    <property type="match status" value="1"/>
</dbReference>
<reference evidence="4" key="1">
    <citation type="submission" date="2020-10" db="EMBL/GenBank/DDBJ databases">
        <authorList>
            <person name="Han B."/>
            <person name="Lu T."/>
            <person name="Zhao Q."/>
            <person name="Huang X."/>
            <person name="Zhao Y."/>
        </authorList>
    </citation>
    <scope>NUCLEOTIDE SEQUENCE</scope>
</reference>
<feature type="domain" description="BTB" evidence="3">
    <location>
        <begin position="687"/>
        <end position="765"/>
    </location>
</feature>
<feature type="domain" description="BTB" evidence="3">
    <location>
        <begin position="776"/>
        <end position="857"/>
    </location>
</feature>
<evidence type="ECO:0000313" key="5">
    <source>
        <dbReference type="Proteomes" id="UP000604825"/>
    </source>
</evidence>
<evidence type="ECO:0000256" key="2">
    <source>
        <dbReference type="SAM" id="MobiDB-lite"/>
    </source>
</evidence>
<name>A0A811S4D2_9POAL</name>
<dbReference type="EMBL" id="CAJGYO010000018">
    <property type="protein sequence ID" value="CAD6335853.1"/>
    <property type="molecule type" value="Genomic_DNA"/>
</dbReference>
<comment type="caution">
    <text evidence="4">The sequence shown here is derived from an EMBL/GenBank/DDBJ whole genome shotgun (WGS) entry which is preliminary data.</text>
</comment>
<protein>
    <recommendedName>
        <fullName evidence="3">BTB domain-containing protein</fullName>
    </recommendedName>
</protein>
<dbReference type="InterPro" id="IPR011333">
    <property type="entry name" value="SKP1/BTB/POZ_sf"/>
</dbReference>